<dbReference type="EC" id="2.7.1.180" evidence="1 10"/>
<evidence type="ECO:0000256" key="6">
    <source>
        <dbReference type="ARBA" id="ARBA00022827"/>
    </source>
</evidence>
<feature type="binding site" evidence="11">
    <location>
        <position position="234"/>
    </location>
    <ligand>
        <name>Mg(2+)</name>
        <dbReference type="ChEBI" id="CHEBI:18420"/>
    </ligand>
</feature>
<evidence type="ECO:0000256" key="1">
    <source>
        <dbReference type="ARBA" id="ARBA00011955"/>
    </source>
</evidence>
<evidence type="ECO:0000256" key="4">
    <source>
        <dbReference type="ARBA" id="ARBA00022679"/>
    </source>
</evidence>
<keyword evidence="3 10" id="KW-0285">Flavoprotein</keyword>
<dbReference type="Gene3D" id="3.10.520.10">
    <property type="entry name" value="ApbE-like domains"/>
    <property type="match status" value="1"/>
</dbReference>
<evidence type="ECO:0000313" key="12">
    <source>
        <dbReference type="EMBL" id="QOP42418.1"/>
    </source>
</evidence>
<dbReference type="SUPFAM" id="SSF143631">
    <property type="entry name" value="ApbE-like"/>
    <property type="match status" value="1"/>
</dbReference>
<keyword evidence="6 10" id="KW-0274">FAD</keyword>
<dbReference type="GO" id="GO:0016740">
    <property type="term" value="F:transferase activity"/>
    <property type="evidence" value="ECO:0007669"/>
    <property type="project" value="UniProtKB-UniRule"/>
</dbReference>
<dbReference type="KEGG" id="smax:FJR03_10720"/>
<keyword evidence="5 10" id="KW-0479">Metal-binding</keyword>
<proteinExistence type="inferred from homology"/>
<dbReference type="GO" id="GO:0046872">
    <property type="term" value="F:metal ion binding"/>
    <property type="evidence" value="ECO:0007669"/>
    <property type="project" value="UniProtKB-UniRule"/>
</dbReference>
<dbReference type="Pfam" id="PF02424">
    <property type="entry name" value="ApbE"/>
    <property type="match status" value="1"/>
</dbReference>
<organism evidence="12 13">
    <name type="scientific">Sulfurimonas marina</name>
    <dbReference type="NCBI Taxonomy" id="2590551"/>
    <lineage>
        <taxon>Bacteria</taxon>
        <taxon>Pseudomonadati</taxon>
        <taxon>Campylobacterota</taxon>
        <taxon>Epsilonproteobacteria</taxon>
        <taxon>Campylobacterales</taxon>
        <taxon>Sulfurimonadaceae</taxon>
        <taxon>Sulfurimonas</taxon>
    </lineage>
</organism>
<evidence type="ECO:0000256" key="11">
    <source>
        <dbReference type="PIRSR" id="PIRSR006268-2"/>
    </source>
</evidence>
<keyword evidence="4 10" id="KW-0808">Transferase</keyword>
<keyword evidence="13" id="KW-1185">Reference proteome</keyword>
<evidence type="ECO:0000256" key="3">
    <source>
        <dbReference type="ARBA" id="ARBA00022630"/>
    </source>
</evidence>
<comment type="cofactor">
    <cofactor evidence="11">
        <name>Mg(2+)</name>
        <dbReference type="ChEBI" id="CHEBI:18420"/>
    </cofactor>
    <cofactor evidence="11">
        <name>Mn(2+)</name>
        <dbReference type="ChEBI" id="CHEBI:29035"/>
    </cofactor>
    <text evidence="11">Magnesium. Can also use manganese.</text>
</comment>
<evidence type="ECO:0000256" key="8">
    <source>
        <dbReference type="ARBA" id="ARBA00031306"/>
    </source>
</evidence>
<keyword evidence="7 10" id="KW-0460">Magnesium</keyword>
<dbReference type="EMBL" id="CP041165">
    <property type="protein sequence ID" value="QOP42418.1"/>
    <property type="molecule type" value="Genomic_DNA"/>
</dbReference>
<name>A0A7M1B122_9BACT</name>
<sequence length="283" mass="31732">MGTLVSITLDDHEELINEGFKIIREVDYALSSYKPEGDIYKLNHQHLVKLHPFTYEALKLSQQYYHSTHGYFDITIGSITKGLYRFGENREFIPHPQLLKSAKVGFSGLKFNRESAQINKGIKIDLGGMGKGFGVQKATQFFINKGVKKAIVAASGDIRCIGSCKVGVQNPFSEEQLFEIETKKPVSGITTSGNYRRYVGSKKSNHLISPYLRQSEKTFASITLISDLSSSDLDAYATAVSVMPYALAKQFLDEKPLGYILITTDRDLFISKNFEEYATIIKQ</sequence>
<dbReference type="InterPro" id="IPR024932">
    <property type="entry name" value="ApbE"/>
</dbReference>
<feature type="binding site" evidence="11">
    <location>
        <position position="128"/>
    </location>
    <ligand>
        <name>Mg(2+)</name>
        <dbReference type="ChEBI" id="CHEBI:18420"/>
    </ligand>
</feature>
<accession>A0A7M1B122</accession>
<evidence type="ECO:0000256" key="2">
    <source>
        <dbReference type="ARBA" id="ARBA00016337"/>
    </source>
</evidence>
<evidence type="ECO:0000313" key="13">
    <source>
        <dbReference type="Proteomes" id="UP000593910"/>
    </source>
</evidence>
<reference evidence="12 13" key="1">
    <citation type="submission" date="2019-06" db="EMBL/GenBank/DDBJ databases">
        <title>Sulfurimonas gotlandica sp. nov., a chemoautotrophic and psychrotolerant epsilonproteobacterium isolated from a pelagic redoxcline, and an emended description of the genus Sulfurimonas.</title>
        <authorList>
            <person name="Wang S."/>
            <person name="Jiang L."/>
            <person name="Shao Z."/>
        </authorList>
    </citation>
    <scope>NUCLEOTIDE SEQUENCE [LARGE SCALE GENOMIC DNA]</scope>
    <source>
        <strain evidence="12 13">B2</strain>
    </source>
</reference>
<evidence type="ECO:0000256" key="7">
    <source>
        <dbReference type="ARBA" id="ARBA00022842"/>
    </source>
</evidence>
<dbReference type="AlphaFoldDB" id="A0A7M1B122"/>
<dbReference type="PANTHER" id="PTHR30040">
    <property type="entry name" value="THIAMINE BIOSYNTHESIS LIPOPROTEIN APBE"/>
    <property type="match status" value="1"/>
</dbReference>
<evidence type="ECO:0000256" key="10">
    <source>
        <dbReference type="PIRNR" id="PIRNR006268"/>
    </source>
</evidence>
<dbReference type="Proteomes" id="UP000593910">
    <property type="component" value="Chromosome"/>
</dbReference>
<dbReference type="PIRSF" id="PIRSF006268">
    <property type="entry name" value="ApbE"/>
    <property type="match status" value="1"/>
</dbReference>
<feature type="binding site" evidence="11">
    <location>
        <position position="238"/>
    </location>
    <ligand>
        <name>Mg(2+)</name>
        <dbReference type="ChEBI" id="CHEBI:18420"/>
    </ligand>
</feature>
<evidence type="ECO:0000256" key="5">
    <source>
        <dbReference type="ARBA" id="ARBA00022723"/>
    </source>
</evidence>
<comment type="catalytic activity">
    <reaction evidence="9 10">
        <text>L-threonyl-[protein] + FAD = FMN-L-threonyl-[protein] + AMP + H(+)</text>
        <dbReference type="Rhea" id="RHEA:36847"/>
        <dbReference type="Rhea" id="RHEA-COMP:11060"/>
        <dbReference type="Rhea" id="RHEA-COMP:11061"/>
        <dbReference type="ChEBI" id="CHEBI:15378"/>
        <dbReference type="ChEBI" id="CHEBI:30013"/>
        <dbReference type="ChEBI" id="CHEBI:57692"/>
        <dbReference type="ChEBI" id="CHEBI:74257"/>
        <dbReference type="ChEBI" id="CHEBI:456215"/>
        <dbReference type="EC" id="2.7.1.180"/>
    </reaction>
</comment>
<evidence type="ECO:0000256" key="9">
    <source>
        <dbReference type="ARBA" id="ARBA00048540"/>
    </source>
</evidence>
<dbReference type="InterPro" id="IPR003374">
    <property type="entry name" value="ApbE-like_sf"/>
</dbReference>
<comment type="similarity">
    <text evidence="10">Belongs to the ApbE family.</text>
</comment>
<dbReference type="PANTHER" id="PTHR30040:SF2">
    <property type="entry name" value="FAD:PROTEIN FMN TRANSFERASE"/>
    <property type="match status" value="1"/>
</dbReference>
<protein>
    <recommendedName>
        <fullName evidence="2 10">FAD:protein FMN transferase</fullName>
        <ecNumber evidence="1 10">2.7.1.180</ecNumber>
    </recommendedName>
    <alternativeName>
        <fullName evidence="8 10">Flavin transferase</fullName>
    </alternativeName>
</protein>
<gene>
    <name evidence="12" type="ORF">FJR03_10720</name>
</gene>